<protein>
    <recommendedName>
        <fullName evidence="2">Autotransporter domain-containing protein</fullName>
    </recommendedName>
</protein>
<evidence type="ECO:0000259" key="2">
    <source>
        <dbReference type="PROSITE" id="PS51208"/>
    </source>
</evidence>
<dbReference type="NCBIfam" id="TIGR02601">
    <property type="entry name" value="autotrns_rpt"/>
    <property type="match status" value="1"/>
</dbReference>
<keyword evidence="1" id="KW-0732">Signal</keyword>
<dbReference type="EMBL" id="PZKG01000021">
    <property type="protein sequence ID" value="PTE22498.1"/>
    <property type="molecule type" value="Genomic_DNA"/>
</dbReference>
<proteinExistence type="predicted"/>
<evidence type="ECO:0000256" key="1">
    <source>
        <dbReference type="ARBA" id="ARBA00022729"/>
    </source>
</evidence>
<dbReference type="InterPro" id="IPR006315">
    <property type="entry name" value="OM_autotransptr_brl_dom"/>
</dbReference>
<evidence type="ECO:0000313" key="3">
    <source>
        <dbReference type="EMBL" id="PTE22498.1"/>
    </source>
</evidence>
<evidence type="ECO:0000313" key="4">
    <source>
        <dbReference type="Proteomes" id="UP000241010"/>
    </source>
</evidence>
<gene>
    <name evidence="3" type="ORF">C5F48_07005</name>
</gene>
<dbReference type="NCBIfam" id="TIGR01414">
    <property type="entry name" value="autotrans_barl"/>
    <property type="match status" value="1"/>
</dbReference>
<accession>A0A2T4JX50</accession>
<name>A0A2T4JX50_9RHOB</name>
<dbReference type="Proteomes" id="UP000241010">
    <property type="component" value="Unassembled WGS sequence"/>
</dbReference>
<reference evidence="3 4" key="1">
    <citation type="submission" date="2018-03" db="EMBL/GenBank/DDBJ databases">
        <title>Cereibacter changlensis.</title>
        <authorList>
            <person name="Meyer T.E."/>
            <person name="Miller S."/>
            <person name="Lodha T."/>
            <person name="Gandham S."/>
            <person name="Chintalapati S."/>
            <person name="Chintalapati V.R."/>
        </authorList>
    </citation>
    <scope>NUCLEOTIDE SEQUENCE [LARGE SCALE GENOMIC DNA]</scope>
    <source>
        <strain evidence="3 4">JA139</strain>
    </source>
</reference>
<dbReference type="GO" id="GO:0019867">
    <property type="term" value="C:outer membrane"/>
    <property type="evidence" value="ECO:0007669"/>
    <property type="project" value="InterPro"/>
</dbReference>
<dbReference type="Pfam" id="PF12951">
    <property type="entry name" value="PATR"/>
    <property type="match status" value="2"/>
</dbReference>
<dbReference type="PROSITE" id="PS51208">
    <property type="entry name" value="AUTOTRANSPORTER"/>
    <property type="match status" value="1"/>
</dbReference>
<dbReference type="OrthoDB" id="9804931at2"/>
<dbReference type="Gene3D" id="2.40.128.130">
    <property type="entry name" value="Autotransporter beta-domain"/>
    <property type="match status" value="1"/>
</dbReference>
<sequence>MSCPDRSARVNSARLPAVFAAPTTSHLRWLFMAGAAGAALVAGGTAVVAETAVWNSGGGSNKLWDSGANWQLGSAPSATSTATIDGGAVKNAAVRTAVTGAAVAGSLDIGRDGAAAKATLVQTTGAGTLTVGALHLKAGSWLQILNSTLAADIAALTTGALVIDDKAILDISAGNIVAVASELTLAGTAQGAGTLMAGSITQTDGRIGAEHVVTDSYVMSGGKTATTTVSFASSFLLSGTGAVSDVGATLTGGEGSIMDQTGGSMGGNVSGIDSYSQSAGVMGVVSDGFMNGKVTTATYSLSGGSLYGAAEVSSLFALSGSGSVEAGALLTGGAGSAMTQSGGTMAGSLAGAGSYAQSAGLLSGSVATGVYALTSASASSTGGHITASDRFDLALDEGETLVEAKLSGGGGLNKSGAGTAVLANGANDFGGAVTIEAGTLAVIDDALPDYASVSVAEGATLLMNIGIDTLFMGAVVGLEGELVKQGGATLTLGGDVSMGGLQVIDGKVQIGTGLTENTVSFDYAIVDAGATLHVASGATLTIRVPNNLVNNGVFINDGTVNDDLDNTGQFDNNEIYNANVLSNTSSISNNAPGLWTGDILGNDGEIDNASGAEWVGDVEGNAGTVSNSGDWVGDVAANGATVSNAKGATWTGRVGANSGTVYNRGDWVGSVGTNDYAINNIGGVWAGDIETNDSQIANTEDGVWNGDILGNANAIFNYSGATWNGDVVANGDVDTWAPIDNRAQWNGDIKSNAGGILNNGGTWDGDVEANAGDVANLAGSWTGDVLANAGSVTNEATWSGDVLGNAGLISNDGDWAGDVLANAGSIVTSGVWDGDFTSAGLVAAEGQINGAFTNSGALHVTGGLSGITTLASTGILSLQGGGAAQTLTVGALSFGAGSSLRLDVDAAGGADRLVAGTATLAGGVSLFASSTGGAYSRDTVYEILTADSITGTFDTVKTDLAFLAAQLDYDETAVSLTLKRNDIGFAETGRTANQRAAAAGAESLGAGNAIYDAVLWLGEEQVGQAFDQLSGEAYASFETVSLRSAVILADLVTAHLDSSFGPTGGSPVASRGPAGPSRAAGVSDASVWARIYGGSASLGGDGDTADVDATTGGFAAGIDSQVGDWRLGAMLHAGQTNADADDRATAGESTDYGLGLYGGRQWGATSLMLGATYTRHDWEIDRRVAMSGFADGLSADYASDTSQIFAKVSHDFAVGDLSLSPYASLAYVHQSAGSFDETGGAAALSSGSASMNAIFTTLGLNVSRAFIVEGMRLTTKGGIGWRHAEADSSGSMRRLAGGDAFYIVGAGVPSDMAVLSAGFDLELGADNTIGLVYDGQIGEHGAESHMLNVSWNMRF</sequence>
<organism evidence="3 4">
    <name type="scientific">Cereibacter changlensis JA139</name>
    <dbReference type="NCBI Taxonomy" id="1188249"/>
    <lineage>
        <taxon>Bacteria</taxon>
        <taxon>Pseudomonadati</taxon>
        <taxon>Pseudomonadota</taxon>
        <taxon>Alphaproteobacteria</taxon>
        <taxon>Rhodobacterales</taxon>
        <taxon>Paracoccaceae</taxon>
        <taxon>Cereibacter</taxon>
    </lineage>
</organism>
<dbReference type="InterPro" id="IPR036709">
    <property type="entry name" value="Autotransporte_beta_dom_sf"/>
</dbReference>
<dbReference type="Pfam" id="PF03797">
    <property type="entry name" value="Autotransporter"/>
    <property type="match status" value="1"/>
</dbReference>
<dbReference type="SMART" id="SM00869">
    <property type="entry name" value="Autotransporter"/>
    <property type="match status" value="1"/>
</dbReference>
<feature type="domain" description="Autotransporter" evidence="2">
    <location>
        <begin position="1080"/>
        <end position="1355"/>
    </location>
</feature>
<dbReference type="InterPro" id="IPR013425">
    <property type="entry name" value="Autotrns_rpt"/>
</dbReference>
<dbReference type="SUPFAM" id="SSF103515">
    <property type="entry name" value="Autotransporter"/>
    <property type="match status" value="1"/>
</dbReference>
<keyword evidence="4" id="KW-1185">Reference proteome</keyword>
<dbReference type="InterPro" id="IPR005546">
    <property type="entry name" value="Autotransporte_beta"/>
</dbReference>
<comment type="caution">
    <text evidence="3">The sequence shown here is derived from an EMBL/GenBank/DDBJ whole genome shotgun (WGS) entry which is preliminary data.</text>
</comment>